<reference evidence="2 3" key="1">
    <citation type="submission" date="2024-09" db="EMBL/GenBank/DDBJ databases">
        <title>Chromosome-scale assembly of Riccia sorocarpa.</title>
        <authorList>
            <person name="Paukszto L."/>
        </authorList>
    </citation>
    <scope>NUCLEOTIDE SEQUENCE [LARGE SCALE GENOMIC DNA]</scope>
    <source>
        <strain evidence="2">LP-2024</strain>
        <tissue evidence="2">Aerial parts of the thallus</tissue>
    </source>
</reference>
<organism evidence="2 3">
    <name type="scientific">Riccia sorocarpa</name>
    <dbReference type="NCBI Taxonomy" id="122646"/>
    <lineage>
        <taxon>Eukaryota</taxon>
        <taxon>Viridiplantae</taxon>
        <taxon>Streptophyta</taxon>
        <taxon>Embryophyta</taxon>
        <taxon>Marchantiophyta</taxon>
        <taxon>Marchantiopsida</taxon>
        <taxon>Marchantiidae</taxon>
        <taxon>Marchantiales</taxon>
        <taxon>Ricciaceae</taxon>
        <taxon>Riccia</taxon>
    </lineage>
</organism>
<accession>A0ABD3HIC2</accession>
<evidence type="ECO:0000313" key="2">
    <source>
        <dbReference type="EMBL" id="KAL3690162.1"/>
    </source>
</evidence>
<comment type="caution">
    <text evidence="2">The sequence shown here is derived from an EMBL/GenBank/DDBJ whole genome shotgun (WGS) entry which is preliminary data.</text>
</comment>
<feature type="coiled-coil region" evidence="1">
    <location>
        <begin position="213"/>
        <end position="251"/>
    </location>
</feature>
<dbReference type="EMBL" id="JBJQOH010000004">
    <property type="protein sequence ID" value="KAL3690162.1"/>
    <property type="molecule type" value="Genomic_DNA"/>
</dbReference>
<name>A0ABD3HIC2_9MARC</name>
<evidence type="ECO:0000313" key="3">
    <source>
        <dbReference type="Proteomes" id="UP001633002"/>
    </source>
</evidence>
<dbReference type="AlphaFoldDB" id="A0ABD3HIC2"/>
<dbReference type="Proteomes" id="UP001633002">
    <property type="component" value="Unassembled WGS sequence"/>
</dbReference>
<keyword evidence="1" id="KW-0175">Coiled coil</keyword>
<proteinExistence type="predicted"/>
<sequence>MDPKLPALDPVVIPSISHRPFRCEGKGLTYRNRSRESINDPKTWLKPDKRLKTAFKRAKDWWRAQLLLYGLDAGKSTAKVEELTTMLTTAVKEGLQGPSQKIIDLENELNTKFRVQNAEARDKKYLTLETEESRVEFYPMRFWRERFPSKGKRKKDDMVTLTVRSQSMHRVKTAAESLGLSAFNTSRYSLDIGTNMFSKLVVGTDRGAVLQLKAQMEEKWKKQKDEAARLVRQEKEEAARLERQAREAKAQKLAAQFGPGQGTLKDVVGEWHVQSHAISDQWPQFGTDFEMCIYFHIMENDCDHSDEERSYYSGSDANRSAEFDGTELIWANFKMGVVSGVLHASEHLPPIASFPCGPIPFAWRGRESGEGEIQVDTDGRTNRGTVTFLGPTQLNGELKSSDGNFKFEGYKTSSAPRNKAPEEWHELDYRRWNEECVKANPALGLVNRRSSDLILVLVELKDFYSAVIQTTFSPTPREP</sequence>
<keyword evidence="3" id="KW-1185">Reference proteome</keyword>
<evidence type="ECO:0000256" key="1">
    <source>
        <dbReference type="SAM" id="Coils"/>
    </source>
</evidence>
<protein>
    <submittedName>
        <fullName evidence="2">Uncharacterized protein</fullName>
    </submittedName>
</protein>
<gene>
    <name evidence="2" type="ORF">R1sor_016471</name>
</gene>